<dbReference type="InterPro" id="IPR036890">
    <property type="entry name" value="HATPase_C_sf"/>
</dbReference>
<dbReference type="Pfam" id="PF02518">
    <property type="entry name" value="HATPase_c"/>
    <property type="match status" value="1"/>
</dbReference>
<dbReference type="Proteomes" id="UP001060112">
    <property type="component" value="Chromosome"/>
</dbReference>
<dbReference type="PROSITE" id="PS50109">
    <property type="entry name" value="HIS_KIN"/>
    <property type="match status" value="1"/>
</dbReference>
<evidence type="ECO:0000256" key="4">
    <source>
        <dbReference type="ARBA" id="ARBA00022475"/>
    </source>
</evidence>
<keyword evidence="12" id="KW-0547">Nucleotide-binding</keyword>
<evidence type="ECO:0000256" key="9">
    <source>
        <dbReference type="ARBA" id="ARBA00023012"/>
    </source>
</evidence>
<evidence type="ECO:0000313" key="13">
    <source>
        <dbReference type="Proteomes" id="UP001060112"/>
    </source>
</evidence>
<dbReference type="EC" id="2.7.13.3" evidence="3"/>
<accession>A0ABY5I9D6</accession>
<keyword evidence="8" id="KW-1133">Transmembrane helix</keyword>
<dbReference type="EMBL" id="CP101620">
    <property type="protein sequence ID" value="UTY40648.1"/>
    <property type="molecule type" value="Genomic_DNA"/>
</dbReference>
<dbReference type="PANTHER" id="PTHR45453">
    <property type="entry name" value="PHOSPHATE REGULON SENSOR PROTEIN PHOR"/>
    <property type="match status" value="1"/>
</dbReference>
<evidence type="ECO:0000256" key="5">
    <source>
        <dbReference type="ARBA" id="ARBA00022679"/>
    </source>
</evidence>
<dbReference type="InterPro" id="IPR050351">
    <property type="entry name" value="BphY/WalK/GraS-like"/>
</dbReference>
<dbReference type="SUPFAM" id="SSF55874">
    <property type="entry name" value="ATPase domain of HSP90 chaperone/DNA topoisomerase II/histidine kinase"/>
    <property type="match status" value="1"/>
</dbReference>
<dbReference type="RefSeq" id="WP_290142084.1">
    <property type="nucleotide sequence ID" value="NZ_CP101620.1"/>
</dbReference>
<keyword evidence="13" id="KW-1185">Reference proteome</keyword>
<protein>
    <recommendedName>
        <fullName evidence="3">histidine kinase</fullName>
        <ecNumber evidence="3">2.7.13.3</ecNumber>
    </recommendedName>
</protein>
<proteinExistence type="predicted"/>
<keyword evidence="5" id="KW-0808">Transferase</keyword>
<keyword evidence="6" id="KW-0812">Transmembrane</keyword>
<reference evidence="12" key="1">
    <citation type="submission" date="2022-07" db="EMBL/GenBank/DDBJ databases">
        <title>Faecal culturing of patients with breast cancer.</title>
        <authorList>
            <person name="Teng N.M.Y."/>
            <person name="Kiu R."/>
            <person name="Evans R."/>
            <person name="Baker D.J."/>
            <person name="Zenner C."/>
            <person name="Robinson S.D."/>
            <person name="Hall L.J."/>
        </authorList>
    </citation>
    <scope>NUCLEOTIDE SEQUENCE</scope>
    <source>
        <strain evidence="12">LH1062</strain>
    </source>
</reference>
<dbReference type="GO" id="GO:0005524">
    <property type="term" value="F:ATP binding"/>
    <property type="evidence" value="ECO:0007669"/>
    <property type="project" value="UniProtKB-KW"/>
</dbReference>
<keyword evidence="10" id="KW-0472">Membrane</keyword>
<evidence type="ECO:0000256" key="10">
    <source>
        <dbReference type="ARBA" id="ARBA00023136"/>
    </source>
</evidence>
<keyword evidence="9" id="KW-0902">Two-component regulatory system</keyword>
<keyword evidence="4" id="KW-1003">Cell membrane</keyword>
<dbReference type="PANTHER" id="PTHR45453:SF2">
    <property type="entry name" value="HISTIDINE KINASE"/>
    <property type="match status" value="1"/>
</dbReference>
<keyword evidence="7" id="KW-0418">Kinase</keyword>
<dbReference type="InterPro" id="IPR005467">
    <property type="entry name" value="His_kinase_dom"/>
</dbReference>
<evidence type="ECO:0000259" key="11">
    <source>
        <dbReference type="PROSITE" id="PS50109"/>
    </source>
</evidence>
<evidence type="ECO:0000256" key="1">
    <source>
        <dbReference type="ARBA" id="ARBA00000085"/>
    </source>
</evidence>
<organism evidence="12 13">
    <name type="scientific">Allocoprobacillus halotolerans</name>
    <dbReference type="NCBI Taxonomy" id="2944914"/>
    <lineage>
        <taxon>Bacteria</taxon>
        <taxon>Bacillati</taxon>
        <taxon>Bacillota</taxon>
        <taxon>Erysipelotrichia</taxon>
        <taxon>Erysipelotrichales</taxon>
        <taxon>Erysipelotrichaceae</taxon>
        <taxon>Allocoprobacillus</taxon>
    </lineage>
</organism>
<comment type="catalytic activity">
    <reaction evidence="1">
        <text>ATP + protein L-histidine = ADP + protein N-phospho-L-histidine.</text>
        <dbReference type="EC" id="2.7.13.3"/>
    </reaction>
</comment>
<keyword evidence="12" id="KW-0067">ATP-binding</keyword>
<gene>
    <name evidence="12" type="ORF">NMU03_07750</name>
</gene>
<dbReference type="InterPro" id="IPR003594">
    <property type="entry name" value="HATPase_dom"/>
</dbReference>
<dbReference type="SMART" id="SM00387">
    <property type="entry name" value="HATPase_c"/>
    <property type="match status" value="1"/>
</dbReference>
<evidence type="ECO:0000256" key="8">
    <source>
        <dbReference type="ARBA" id="ARBA00022989"/>
    </source>
</evidence>
<name>A0ABY5I9D6_9FIRM</name>
<sequence length="208" mass="24695">MKIPLAASLLMNQKNHDFQQKEDMQEQLEKMNQYLNQILIASRIQSQLYDINIRPVSLKENVYQSLKNNRFFFIKNHFEIDAQLEDIDVYSDPTWLVYVFDQIMSNAIKYASSDPCLKIRAKQYESHTDLWIEDNGEGIQSQDLPRVFDKGYTGMNHHNGQYKATGMGLYMAKQVIEKLGHHISIESEYQKYTRVKITFQDQRDYFYR</sequence>
<evidence type="ECO:0000256" key="6">
    <source>
        <dbReference type="ARBA" id="ARBA00022692"/>
    </source>
</evidence>
<dbReference type="Gene3D" id="3.30.565.10">
    <property type="entry name" value="Histidine kinase-like ATPase, C-terminal domain"/>
    <property type="match status" value="1"/>
</dbReference>
<feature type="domain" description="Histidine kinase" evidence="11">
    <location>
        <begin position="1"/>
        <end position="203"/>
    </location>
</feature>
<evidence type="ECO:0000256" key="3">
    <source>
        <dbReference type="ARBA" id="ARBA00012438"/>
    </source>
</evidence>
<evidence type="ECO:0000256" key="7">
    <source>
        <dbReference type="ARBA" id="ARBA00022777"/>
    </source>
</evidence>
<evidence type="ECO:0000256" key="2">
    <source>
        <dbReference type="ARBA" id="ARBA00004651"/>
    </source>
</evidence>
<evidence type="ECO:0000313" key="12">
    <source>
        <dbReference type="EMBL" id="UTY40648.1"/>
    </source>
</evidence>
<comment type="subcellular location">
    <subcellularLocation>
        <location evidence="2">Cell membrane</location>
        <topology evidence="2">Multi-pass membrane protein</topology>
    </subcellularLocation>
</comment>